<dbReference type="Pfam" id="PF00188">
    <property type="entry name" value="CAP"/>
    <property type="match status" value="1"/>
</dbReference>
<feature type="signal peptide" evidence="1">
    <location>
        <begin position="1"/>
        <end position="20"/>
    </location>
</feature>
<evidence type="ECO:0000256" key="1">
    <source>
        <dbReference type="SAM" id="SignalP"/>
    </source>
</evidence>
<dbReference type="OrthoDB" id="7852865at2"/>
<dbReference type="Gene3D" id="3.40.33.10">
    <property type="entry name" value="CAP"/>
    <property type="match status" value="1"/>
</dbReference>
<organism evidence="3 4">
    <name type="scientific">Methylocystis heyeri</name>
    <dbReference type="NCBI Taxonomy" id="391905"/>
    <lineage>
        <taxon>Bacteria</taxon>
        <taxon>Pseudomonadati</taxon>
        <taxon>Pseudomonadota</taxon>
        <taxon>Alphaproteobacteria</taxon>
        <taxon>Hyphomicrobiales</taxon>
        <taxon>Methylocystaceae</taxon>
        <taxon>Methylocystis</taxon>
    </lineage>
</organism>
<dbReference type="EMBL" id="CP046052">
    <property type="protein sequence ID" value="QGM44632.1"/>
    <property type="molecule type" value="Genomic_DNA"/>
</dbReference>
<dbReference type="PANTHER" id="PTHR31157">
    <property type="entry name" value="SCP DOMAIN-CONTAINING PROTEIN"/>
    <property type="match status" value="1"/>
</dbReference>
<dbReference type="KEGG" id="mhey:H2LOC_002410"/>
<keyword evidence="1" id="KW-0732">Signal</keyword>
<evidence type="ECO:0000313" key="4">
    <source>
        <dbReference type="Proteomes" id="UP000309061"/>
    </source>
</evidence>
<evidence type="ECO:0000313" key="3">
    <source>
        <dbReference type="EMBL" id="QGM44632.1"/>
    </source>
</evidence>
<dbReference type="CDD" id="cd05379">
    <property type="entry name" value="CAP_bacterial"/>
    <property type="match status" value="1"/>
</dbReference>
<dbReference type="PANTHER" id="PTHR31157:SF1">
    <property type="entry name" value="SCP DOMAIN-CONTAINING PROTEIN"/>
    <property type="match status" value="1"/>
</dbReference>
<dbReference type="Proteomes" id="UP000309061">
    <property type="component" value="Chromosome"/>
</dbReference>
<dbReference type="RefSeq" id="WP_136494926.1">
    <property type="nucleotide sequence ID" value="NZ_CP046052.1"/>
</dbReference>
<reference evidence="3 4" key="1">
    <citation type="submission" date="2019-11" db="EMBL/GenBank/DDBJ databases">
        <title>The genome sequence of Methylocystis heyeri.</title>
        <authorList>
            <person name="Oshkin I.Y."/>
            <person name="Miroshnikov K."/>
            <person name="Dedysh S.N."/>
        </authorList>
    </citation>
    <scope>NUCLEOTIDE SEQUENCE [LARGE SCALE GENOMIC DNA]</scope>
    <source>
        <strain evidence="3 4">H2</strain>
    </source>
</reference>
<feature type="chain" id="PRO_5025694105" evidence="1">
    <location>
        <begin position="21"/>
        <end position="176"/>
    </location>
</feature>
<name>A0A6B8KAV3_9HYPH</name>
<dbReference type="PROSITE" id="PS51257">
    <property type="entry name" value="PROKAR_LIPOPROTEIN"/>
    <property type="match status" value="1"/>
</dbReference>
<protein>
    <submittedName>
        <fullName evidence="3">CAP domain-containing protein</fullName>
    </submittedName>
</protein>
<dbReference type="SUPFAM" id="SSF55797">
    <property type="entry name" value="PR-1-like"/>
    <property type="match status" value="1"/>
</dbReference>
<dbReference type="InterPro" id="IPR014044">
    <property type="entry name" value="CAP_dom"/>
</dbReference>
<keyword evidence="4" id="KW-1185">Reference proteome</keyword>
<dbReference type="AlphaFoldDB" id="A0A6B8KAV3"/>
<gene>
    <name evidence="3" type="ORF">H2LOC_002410</name>
</gene>
<evidence type="ECO:0000259" key="2">
    <source>
        <dbReference type="Pfam" id="PF00188"/>
    </source>
</evidence>
<proteinExistence type="predicted"/>
<accession>A0A6B8KAV3</accession>
<feature type="domain" description="SCP" evidence="2">
    <location>
        <begin position="59"/>
        <end position="171"/>
    </location>
</feature>
<dbReference type="InterPro" id="IPR035940">
    <property type="entry name" value="CAP_sf"/>
</dbReference>
<sequence length="176" mass="18876">MKLRPAFKRICGIGFLLALASCGGPPAEAPRAPTQGSTPSMYLSLAHPGAAVDAEAARDMISQYRANGGLAPLALDERLQEFAQQQAKEMARRGSMLPDARASLKARLSERGARPGFAAENVSAGYDTLAEAFSGWRQSPPHNARMLEPSARRMGLATAYAPGSRYKIFWALILTD</sequence>